<dbReference type="GO" id="GO:0030234">
    <property type="term" value="F:enzyme regulator activity"/>
    <property type="evidence" value="ECO:0007669"/>
    <property type="project" value="TreeGrafter"/>
</dbReference>
<evidence type="ECO:0000256" key="4">
    <source>
        <dbReference type="ARBA" id="ARBA00022692"/>
    </source>
</evidence>
<comment type="subcellular location">
    <subcellularLocation>
        <location evidence="1">Mitochondrion inner membrane</location>
        <topology evidence="1">Single-pass membrane protein</topology>
    </subcellularLocation>
</comment>
<keyword evidence="5 12" id="KW-0999">Mitochondrion inner membrane</keyword>
<keyword evidence="7" id="KW-1133">Transmembrane helix</keyword>
<dbReference type="InterPro" id="IPR018507">
    <property type="entry name" value="Cyt_c_oxidase_su6a_CS"/>
</dbReference>
<dbReference type="PANTHER" id="PTHR11504:SF8">
    <property type="entry name" value="CYTOCHROME C OXIDASE SUBUNIT"/>
    <property type="match status" value="1"/>
</dbReference>
<accession>A0A674PMM2</accession>
<dbReference type="Ensembl" id="ENSTRUT00000084155.1">
    <property type="protein sequence ID" value="ENSTRUP00000086856.1"/>
    <property type="gene ID" value="ENSTRUG00000032679.1"/>
</dbReference>
<evidence type="ECO:0000256" key="12">
    <source>
        <dbReference type="RuleBase" id="RU004397"/>
    </source>
</evidence>
<reference evidence="13 14" key="1">
    <citation type="journal article" date="2011" name="Genome Biol. Evol.">
        <title>Integration of the genetic map and genome assembly of fugu facilitates insights into distinct features of genome evolution in teleosts and mammals.</title>
        <authorList>
            <person name="Kai W."/>
            <person name="Kikuchi K."/>
            <person name="Tohari S."/>
            <person name="Chew A.K."/>
            <person name="Tay A."/>
            <person name="Fujiwara A."/>
            <person name="Hosoya S."/>
            <person name="Suetake H."/>
            <person name="Naruse K."/>
            <person name="Brenner S."/>
            <person name="Suzuki Y."/>
            <person name="Venkatesh B."/>
        </authorList>
    </citation>
    <scope>NUCLEOTIDE SEQUENCE [LARGE SCALE GENOMIC DNA]</scope>
</reference>
<comment type="pathway">
    <text evidence="2">Energy metabolism; oxidative phosphorylation.</text>
</comment>
<evidence type="ECO:0000256" key="5">
    <source>
        <dbReference type="ARBA" id="ARBA00022792"/>
    </source>
</evidence>
<reference evidence="13" key="3">
    <citation type="submission" date="2025-09" db="UniProtKB">
        <authorList>
            <consortium name="Ensembl"/>
        </authorList>
    </citation>
    <scope>IDENTIFICATION</scope>
</reference>
<proteinExistence type="inferred from homology"/>
<keyword evidence="8" id="KW-0560">Oxidoreductase</keyword>
<dbReference type="InterPro" id="IPR036418">
    <property type="entry name" value="Cyt_c_oxidase_su6a_sf"/>
</dbReference>
<keyword evidence="14" id="KW-1185">Reference proteome</keyword>
<organism evidence="13 14">
    <name type="scientific">Takifugu rubripes</name>
    <name type="common">Japanese pufferfish</name>
    <name type="synonym">Fugu rubripes</name>
    <dbReference type="NCBI Taxonomy" id="31033"/>
    <lineage>
        <taxon>Eukaryota</taxon>
        <taxon>Metazoa</taxon>
        <taxon>Chordata</taxon>
        <taxon>Craniata</taxon>
        <taxon>Vertebrata</taxon>
        <taxon>Euteleostomi</taxon>
        <taxon>Actinopterygii</taxon>
        <taxon>Neopterygii</taxon>
        <taxon>Teleostei</taxon>
        <taxon>Neoteleostei</taxon>
        <taxon>Acanthomorphata</taxon>
        <taxon>Eupercaria</taxon>
        <taxon>Tetraodontiformes</taxon>
        <taxon>Tetradontoidea</taxon>
        <taxon>Tetraodontidae</taxon>
        <taxon>Takifugu</taxon>
    </lineage>
</organism>
<keyword evidence="10 12" id="KW-0472">Membrane</keyword>
<dbReference type="GO" id="GO:0016491">
    <property type="term" value="F:oxidoreductase activity"/>
    <property type="evidence" value="ECO:0007669"/>
    <property type="project" value="UniProtKB-KW"/>
</dbReference>
<dbReference type="UniPathway" id="UPA00705"/>
<dbReference type="AlphaFoldDB" id="A0A674PMM2"/>
<evidence type="ECO:0000256" key="3">
    <source>
        <dbReference type="ARBA" id="ARBA00005553"/>
    </source>
</evidence>
<evidence type="ECO:0000313" key="13">
    <source>
        <dbReference type="Ensembl" id="ENSTRUP00000086856.1"/>
    </source>
</evidence>
<keyword evidence="6" id="KW-0809">Transit peptide</keyword>
<dbReference type="InterPro" id="IPR001349">
    <property type="entry name" value="Cyt_c_oxidase_su6a"/>
</dbReference>
<dbReference type="Proteomes" id="UP000005226">
    <property type="component" value="Chromosome 5"/>
</dbReference>
<protein>
    <recommendedName>
        <fullName evidence="12">Cytochrome c oxidase subunit</fullName>
    </recommendedName>
    <alternativeName>
        <fullName evidence="12">Cytochrome c oxidase polypeptide VIa</fullName>
    </alternativeName>
</protein>
<dbReference type="PANTHER" id="PTHR11504">
    <property type="entry name" value="CYTOCHROME C OXIDASE POLYPEPTIDE VIA"/>
    <property type="match status" value="1"/>
</dbReference>
<evidence type="ECO:0000256" key="7">
    <source>
        <dbReference type="ARBA" id="ARBA00022989"/>
    </source>
</evidence>
<evidence type="ECO:0000256" key="11">
    <source>
        <dbReference type="RuleBase" id="RU004396"/>
    </source>
</evidence>
<comment type="similarity">
    <text evidence="3 11">Belongs to the cytochrome c oxidase subunit 6A family.</text>
</comment>
<evidence type="ECO:0000256" key="8">
    <source>
        <dbReference type="ARBA" id="ARBA00023002"/>
    </source>
</evidence>
<evidence type="ECO:0000256" key="6">
    <source>
        <dbReference type="ARBA" id="ARBA00022946"/>
    </source>
</evidence>
<sequence>MKLLGRISKNDLNSSMNSAPGASVTACFSTARTWKILTIVLAFPGVSVCMANAYVKGQEHPPEQPDFVAYSHLRIRTKKFPWGDGNHSLFHNAHTNALPEVSSGAVDSRFSLAGLYTRFFTLSFLAAWLERDSSRDTHRSSSSLCSSATKNLHAPTIISPKGVVWKTGSSVEG</sequence>
<dbReference type="GO" id="GO:0005743">
    <property type="term" value="C:mitochondrial inner membrane"/>
    <property type="evidence" value="ECO:0007669"/>
    <property type="project" value="UniProtKB-SubCell"/>
</dbReference>
<dbReference type="GeneTree" id="ENSGT00940000154612"/>
<evidence type="ECO:0000256" key="2">
    <source>
        <dbReference type="ARBA" id="ARBA00004673"/>
    </source>
</evidence>
<evidence type="ECO:0000313" key="14">
    <source>
        <dbReference type="Proteomes" id="UP000005226"/>
    </source>
</evidence>
<evidence type="ECO:0000256" key="10">
    <source>
        <dbReference type="ARBA" id="ARBA00023136"/>
    </source>
</evidence>
<dbReference type="InParanoid" id="A0A674PMM2"/>
<name>A0A674PMM2_TAKRU</name>
<evidence type="ECO:0000256" key="9">
    <source>
        <dbReference type="ARBA" id="ARBA00023128"/>
    </source>
</evidence>
<dbReference type="Pfam" id="PF02046">
    <property type="entry name" value="COX6A"/>
    <property type="match status" value="1"/>
</dbReference>
<keyword evidence="4" id="KW-0812">Transmembrane</keyword>
<dbReference type="PROSITE" id="PS01329">
    <property type="entry name" value="COX6A"/>
    <property type="match status" value="1"/>
</dbReference>
<evidence type="ECO:0000256" key="1">
    <source>
        <dbReference type="ARBA" id="ARBA00004434"/>
    </source>
</evidence>
<dbReference type="SUPFAM" id="SSF81411">
    <property type="entry name" value="Mitochondrial cytochrome c oxidase subunit VIa"/>
    <property type="match status" value="1"/>
</dbReference>
<dbReference type="GO" id="GO:0006123">
    <property type="term" value="P:mitochondrial electron transport, cytochrome c to oxygen"/>
    <property type="evidence" value="ECO:0007669"/>
    <property type="project" value="TreeGrafter"/>
</dbReference>
<reference evidence="13" key="2">
    <citation type="submission" date="2025-08" db="UniProtKB">
        <authorList>
            <consortium name="Ensembl"/>
        </authorList>
    </citation>
    <scope>IDENTIFICATION</scope>
</reference>
<keyword evidence="9 12" id="KW-0496">Mitochondrion</keyword>
<dbReference type="Gene3D" id="4.10.95.10">
    <property type="entry name" value="Cytochrome c oxidase, subunit VIa"/>
    <property type="match status" value="1"/>
</dbReference>
<dbReference type="PROSITE" id="PS51257">
    <property type="entry name" value="PROKAR_LIPOPROTEIN"/>
    <property type="match status" value="1"/>
</dbReference>